<sequence length="65" mass="7340">MEMKIFGNIPRFSGVQFDHIFRWNGQELEIVSMQSVKSNPHNAVSLTSLEFGDQSILSIGSDKLK</sequence>
<keyword evidence="2" id="KW-1185">Reference proteome</keyword>
<dbReference type="OrthoDB" id="5949187at2759"/>
<name>A0A0V1BXA2_TRISP</name>
<proteinExistence type="predicted"/>
<accession>A0A0V1BXA2</accession>
<comment type="caution">
    <text evidence="1">The sequence shown here is derived from an EMBL/GenBank/DDBJ whole genome shotgun (WGS) entry which is preliminary data.</text>
</comment>
<dbReference type="InParanoid" id="A0A0V1BXA2"/>
<gene>
    <name evidence="1" type="ORF">T01_13790</name>
</gene>
<dbReference type="EMBL" id="JYDH01000009">
    <property type="protein sequence ID" value="KRY41091.1"/>
    <property type="molecule type" value="Genomic_DNA"/>
</dbReference>
<reference evidence="1 2" key="1">
    <citation type="submission" date="2015-01" db="EMBL/GenBank/DDBJ databases">
        <title>Evolution of Trichinella species and genotypes.</title>
        <authorList>
            <person name="Korhonen P.K."/>
            <person name="Edoardo P."/>
            <person name="Giuseppe L.R."/>
            <person name="Gasser R.B."/>
        </authorList>
    </citation>
    <scope>NUCLEOTIDE SEQUENCE [LARGE SCALE GENOMIC DNA]</scope>
    <source>
        <strain evidence="1">ISS3</strain>
    </source>
</reference>
<dbReference type="AlphaFoldDB" id="A0A0V1BXA2"/>
<protein>
    <submittedName>
        <fullName evidence="1">Uncharacterized protein</fullName>
    </submittedName>
</protein>
<organism evidence="1 2">
    <name type="scientific">Trichinella spiralis</name>
    <name type="common">Trichina worm</name>
    <dbReference type="NCBI Taxonomy" id="6334"/>
    <lineage>
        <taxon>Eukaryota</taxon>
        <taxon>Metazoa</taxon>
        <taxon>Ecdysozoa</taxon>
        <taxon>Nematoda</taxon>
        <taxon>Enoplea</taxon>
        <taxon>Dorylaimia</taxon>
        <taxon>Trichinellida</taxon>
        <taxon>Trichinellidae</taxon>
        <taxon>Trichinella</taxon>
    </lineage>
</organism>
<dbReference type="Proteomes" id="UP000054776">
    <property type="component" value="Unassembled WGS sequence"/>
</dbReference>
<evidence type="ECO:0000313" key="2">
    <source>
        <dbReference type="Proteomes" id="UP000054776"/>
    </source>
</evidence>
<evidence type="ECO:0000313" key="1">
    <source>
        <dbReference type="EMBL" id="KRY41091.1"/>
    </source>
</evidence>